<feature type="binding site" evidence="15">
    <location>
        <position position="77"/>
    </location>
    <ligand>
        <name>(2R,3E)-phycocyanobilin</name>
        <dbReference type="ChEBI" id="CHEBI:85275"/>
        <label>2</label>
    </ligand>
</feature>
<dbReference type="PIRSF" id="PIRSF000081">
    <property type="entry name" value="Phycocyanin"/>
    <property type="match status" value="1"/>
</dbReference>
<evidence type="ECO:0000256" key="15">
    <source>
        <dbReference type="PIRSR" id="PIRSR000081-1"/>
    </source>
</evidence>
<accession>A0A3G3MGF0</accession>
<keyword evidence="8 17" id="KW-0934">Plastid</keyword>
<evidence type="ECO:0000256" key="9">
    <source>
        <dbReference type="ARBA" id="ARBA00022738"/>
    </source>
</evidence>
<reference evidence="18" key="1">
    <citation type="journal article" date="2018" name="Genome Biol. Evol.">
        <title>Mitochondrial and Plastid Genomes from Coralline Red Algae Provide Insights into the Incongruent Evolutionary Histories of Organelles.</title>
        <authorList>
            <person name="Lee J."/>
            <person name="Song H.J."/>
            <person name="In Park S."/>
            <person name="Lee Y.M."/>
            <person name="Jeong S.Y."/>
            <person name="Oh Cho T."/>
            <person name="Kim J.H."/>
            <person name="Choi H.G."/>
            <person name="Choi C.G."/>
            <person name="Nelson W.A."/>
            <person name="Fredericq S."/>
            <person name="Bhattacharya D."/>
            <person name="Su Yoon H."/>
        </authorList>
    </citation>
    <scope>NUCLEOTIDE SEQUENCE</scope>
</reference>
<evidence type="ECO:0000256" key="17">
    <source>
        <dbReference type="RuleBase" id="RU004438"/>
    </source>
</evidence>
<keyword evidence="11 17" id="KW-0157">Chromophore</keyword>
<keyword evidence="6 17" id="KW-0602">Photosynthesis</keyword>
<evidence type="ECO:0000256" key="16">
    <source>
        <dbReference type="PIRSR" id="PIRSR000081-2"/>
    </source>
</evidence>
<dbReference type="InterPro" id="IPR012128">
    <property type="entry name" value="Phycobilisome_asu/bsu"/>
</dbReference>
<keyword evidence="13 17" id="KW-0472">Membrane</keyword>
<dbReference type="PANTHER" id="PTHR34011:SF3">
    <property type="entry name" value="ALLOPHYCOCYANIN BETA CHAIN"/>
    <property type="match status" value="1"/>
</dbReference>
<dbReference type="Pfam" id="PF00502">
    <property type="entry name" value="Phycobilisome"/>
    <property type="match status" value="1"/>
</dbReference>
<keyword evidence="14 17" id="KW-0089">Bile pigment</keyword>
<keyword evidence="3 17" id="KW-0813">Transport</keyword>
<evidence type="ECO:0000256" key="12">
    <source>
        <dbReference type="ARBA" id="ARBA00023078"/>
    </source>
</evidence>
<proteinExistence type="inferred from homology"/>
<evidence type="ECO:0000256" key="13">
    <source>
        <dbReference type="ARBA" id="ARBA00023136"/>
    </source>
</evidence>
<dbReference type="NCBIfam" id="TIGR01337">
    <property type="entry name" value="apcB"/>
    <property type="match status" value="1"/>
</dbReference>
<evidence type="ECO:0000256" key="10">
    <source>
        <dbReference type="ARBA" id="ARBA00022982"/>
    </source>
</evidence>
<evidence type="ECO:0000256" key="8">
    <source>
        <dbReference type="ARBA" id="ARBA00022640"/>
    </source>
</evidence>
<dbReference type="SUPFAM" id="SSF46458">
    <property type="entry name" value="Globin-like"/>
    <property type="match status" value="1"/>
</dbReference>
<dbReference type="CDD" id="cd12126">
    <property type="entry name" value="APC_beta"/>
    <property type="match status" value="1"/>
</dbReference>
<evidence type="ECO:0000256" key="3">
    <source>
        <dbReference type="ARBA" id="ARBA00022448"/>
    </source>
</evidence>
<evidence type="ECO:0000313" key="18">
    <source>
        <dbReference type="EMBL" id="AYR05909.1"/>
    </source>
</evidence>
<dbReference type="InterPro" id="IPR006245">
    <property type="entry name" value="Allophycocyanin_b"/>
</dbReference>
<dbReference type="Gene3D" id="1.10.490.20">
    <property type="entry name" value="Phycocyanins"/>
    <property type="match status" value="1"/>
</dbReference>
<dbReference type="AlphaFoldDB" id="A0A3G3MGF0"/>
<dbReference type="GO" id="GO:0009535">
    <property type="term" value="C:chloroplast thylakoid membrane"/>
    <property type="evidence" value="ECO:0007669"/>
    <property type="project" value="UniProtKB-SubCell"/>
</dbReference>
<evidence type="ECO:0000256" key="2">
    <source>
        <dbReference type="ARBA" id="ARBA00008182"/>
    </source>
</evidence>
<organism evidence="18">
    <name type="scientific">Lithothamnion sp</name>
    <dbReference type="NCBI Taxonomy" id="1940749"/>
    <lineage>
        <taxon>Eukaryota</taxon>
        <taxon>Rhodophyta</taxon>
        <taxon>Florideophyceae</taxon>
        <taxon>Corallinophycidae</taxon>
        <taxon>Hapalidiales</taxon>
        <taxon>Hapalidiaceae</taxon>
        <taxon>Melobesioideae</taxon>
        <taxon>Lithothamnion</taxon>
    </lineage>
</organism>
<feature type="binding site" evidence="15">
    <location>
        <position position="72"/>
    </location>
    <ligand>
        <name>(2R,3E)-phycocyanobilin</name>
        <dbReference type="ChEBI" id="CHEBI:85275"/>
        <label>2</label>
    </ligand>
</feature>
<gene>
    <name evidence="18" type="primary">apcF</name>
</gene>
<dbReference type="GO" id="GO:0030089">
    <property type="term" value="C:phycobilisome"/>
    <property type="evidence" value="ECO:0007669"/>
    <property type="project" value="UniProtKB-KW"/>
</dbReference>
<evidence type="ECO:0000256" key="4">
    <source>
        <dbReference type="ARBA" id="ARBA00022481"/>
    </source>
</evidence>
<keyword evidence="10 17" id="KW-0249">Electron transport</keyword>
<dbReference type="GO" id="GO:0015979">
    <property type="term" value="P:photosynthesis"/>
    <property type="evidence" value="ECO:0007669"/>
    <property type="project" value="UniProtKB-KW"/>
</dbReference>
<geneLocation type="plastid" evidence="18"/>
<evidence type="ECO:0000256" key="5">
    <source>
        <dbReference type="ARBA" id="ARBA00022528"/>
    </source>
</evidence>
<keyword evidence="9 17" id="KW-0605">Phycobilisome</keyword>
<evidence type="ECO:0000256" key="6">
    <source>
        <dbReference type="ARBA" id="ARBA00022531"/>
    </source>
</evidence>
<feature type="binding site" description="covalent" evidence="15">
    <location>
        <position position="82"/>
    </location>
    <ligand>
        <name>(2R,3E)-phycocyanobilin</name>
        <dbReference type="ChEBI" id="CHEBI:85275"/>
        <label>2</label>
    </ligand>
</feature>
<evidence type="ECO:0000256" key="1">
    <source>
        <dbReference type="ARBA" id="ARBA00004185"/>
    </source>
</evidence>
<sequence>MQDAITNVLNKYDLTGKYLDVTAIQELQAYFDTGLDRIKAIELINSKASKIIKEASIQLYTEQPELLRPGGNSYTTRRYAACLRDLEYYLRYASYALIAGSNNILNERVLDGLRDTYNSLGVPIAPTVRSIQILQDILQNEMSAIYNINKLLIGQPFQHLIQTISEQDV</sequence>
<evidence type="ECO:0000256" key="11">
    <source>
        <dbReference type="ARBA" id="ARBA00022991"/>
    </source>
</evidence>
<name>A0A3G3MGF0_9FLOR</name>
<keyword evidence="7" id="KW-0042">Antenna complex</keyword>
<protein>
    <submittedName>
        <fullName evidence="18">Allophycocyanin beta 18 subunit</fullName>
    </submittedName>
</protein>
<keyword evidence="4" id="KW-0488">Methylation</keyword>
<evidence type="ECO:0000256" key="7">
    <source>
        <dbReference type="ARBA" id="ARBA00022549"/>
    </source>
</evidence>
<comment type="similarity">
    <text evidence="2 17">Belongs to the phycobiliprotein family.</text>
</comment>
<dbReference type="InterPro" id="IPR038719">
    <property type="entry name" value="Phycobilisome_asu/bsu_sf"/>
</dbReference>
<feature type="modified residue" description="N4-methylasparagine" evidence="16">
    <location>
        <position position="72"/>
    </location>
</feature>
<dbReference type="PANTHER" id="PTHR34011">
    <property type="entry name" value="PHYCOBILISOME 32.1 KDA LINKER POLYPEPTIDE, PHYCOCYANIN-ASSOCIATED, ROD 2-RELATED"/>
    <property type="match status" value="1"/>
</dbReference>
<dbReference type="EMBL" id="MH281627">
    <property type="protein sequence ID" value="AYR05909.1"/>
    <property type="molecule type" value="Genomic_DNA"/>
</dbReference>
<keyword evidence="5 17" id="KW-0150">Chloroplast</keyword>
<dbReference type="InterPro" id="IPR009050">
    <property type="entry name" value="Globin-like_sf"/>
</dbReference>
<evidence type="ECO:0000256" key="14">
    <source>
        <dbReference type="ARBA" id="ARBA00023307"/>
    </source>
</evidence>
<comment type="subcellular location">
    <subcellularLocation>
        <location evidence="1 17">Plastid</location>
        <location evidence="1 17">Chloroplast thylakoid membrane</location>
        <topology evidence="1 17">Peripheral membrane protein</topology>
        <orientation evidence="1 17">Stromal side</orientation>
    </subcellularLocation>
</comment>
<keyword evidence="12 17" id="KW-0793">Thylakoid</keyword>